<reference evidence="1 2" key="1">
    <citation type="submission" date="2022-10" db="EMBL/GenBank/DDBJ databases">
        <title>Paenibacillus description and whole genome data of maize root bacterial community.</title>
        <authorList>
            <person name="Marton D."/>
            <person name="Farkas M."/>
            <person name="Cserhati M."/>
        </authorList>
    </citation>
    <scope>NUCLEOTIDE SEQUENCE [LARGE SCALE GENOMIC DNA]</scope>
    <source>
        <strain evidence="1 2">P96</strain>
    </source>
</reference>
<gene>
    <name evidence="1" type="ORF">OIN60_19705</name>
</gene>
<dbReference type="Proteomes" id="UP001241848">
    <property type="component" value="Unassembled WGS sequence"/>
</dbReference>
<keyword evidence="2" id="KW-1185">Reference proteome</keyword>
<comment type="caution">
    <text evidence="1">The sequence shown here is derived from an EMBL/GenBank/DDBJ whole genome shotgun (WGS) entry which is preliminary data.</text>
</comment>
<dbReference type="RefSeq" id="WP_305756573.1">
    <property type="nucleotide sequence ID" value="NZ_JAPCKK010000031.1"/>
</dbReference>
<proteinExistence type="predicted"/>
<accession>A0ABT9FW45</accession>
<name>A0ABT9FW45_9BACL</name>
<protein>
    <submittedName>
        <fullName evidence="1">Uncharacterized protein</fullName>
    </submittedName>
</protein>
<dbReference type="EMBL" id="JAPCKK010000031">
    <property type="protein sequence ID" value="MDP4098954.1"/>
    <property type="molecule type" value="Genomic_DNA"/>
</dbReference>
<organism evidence="1 2">
    <name type="scientific">Paenibacillus zeirhizosphaerae</name>
    <dbReference type="NCBI Taxonomy" id="2987519"/>
    <lineage>
        <taxon>Bacteria</taxon>
        <taxon>Bacillati</taxon>
        <taxon>Bacillota</taxon>
        <taxon>Bacilli</taxon>
        <taxon>Bacillales</taxon>
        <taxon>Paenibacillaceae</taxon>
        <taxon>Paenibacillus</taxon>
    </lineage>
</organism>
<evidence type="ECO:0000313" key="2">
    <source>
        <dbReference type="Proteomes" id="UP001241848"/>
    </source>
</evidence>
<evidence type="ECO:0000313" key="1">
    <source>
        <dbReference type="EMBL" id="MDP4098954.1"/>
    </source>
</evidence>
<sequence length="57" mass="6349">MTCSARDEQSIEQPLSQRVDQIPLTYHLSEVTIPYGMLTIDGGKQGPEAEREASNEK</sequence>